<dbReference type="RefSeq" id="WP_184098950.1">
    <property type="nucleotide sequence ID" value="NZ_JACHHN010000002.1"/>
</dbReference>
<protein>
    <submittedName>
        <fullName evidence="1">Uncharacterized protein</fullName>
    </submittedName>
</protein>
<gene>
    <name evidence="1" type="ORF">HNQ50_001426</name>
</gene>
<dbReference type="EMBL" id="JACHHN010000002">
    <property type="protein sequence ID" value="MBB5190704.1"/>
    <property type="molecule type" value="Genomic_DNA"/>
</dbReference>
<accession>A0A840RDN9</accession>
<reference evidence="1 2" key="1">
    <citation type="submission" date="2020-08" db="EMBL/GenBank/DDBJ databases">
        <title>Genomic Encyclopedia of Type Strains, Phase IV (KMG-IV): sequencing the most valuable type-strain genomes for metagenomic binning, comparative biology and taxonomic classification.</title>
        <authorList>
            <person name="Goeker M."/>
        </authorList>
    </citation>
    <scope>NUCLEOTIDE SEQUENCE [LARGE SCALE GENOMIC DNA]</scope>
    <source>
        <strain evidence="1 2">DSM 18233</strain>
    </source>
</reference>
<evidence type="ECO:0000313" key="2">
    <source>
        <dbReference type="Proteomes" id="UP000543030"/>
    </source>
</evidence>
<sequence length="190" mass="20058">MQTLRQSFTTGGTWNQATFARLFVLIDTPNPINVRLYNTGGKMIYEATGVEAGFYTVPEENFARFEIDNAYAGGSVKVGVSQSDKAGYNRVGGKIDAKMIGATSVVNVPFKTVGTTETALAAANQGRASLRIWNNSSSDVFIGAPGLNINDAAIKLAPGGLWIETDAPGAAWVALVAAGTAPVKVQEIIW</sequence>
<evidence type="ECO:0000313" key="1">
    <source>
        <dbReference type="EMBL" id="MBB5190704.1"/>
    </source>
</evidence>
<comment type="caution">
    <text evidence="1">The sequence shown here is derived from an EMBL/GenBank/DDBJ whole genome shotgun (WGS) entry which is preliminary data.</text>
</comment>
<proteinExistence type="predicted"/>
<name>A0A840RDN9_9NEIS</name>
<keyword evidence="2" id="KW-1185">Reference proteome</keyword>
<dbReference type="AlphaFoldDB" id="A0A840RDN9"/>
<organism evidence="1 2">
    <name type="scientific">Silvimonas terrae</name>
    <dbReference type="NCBI Taxonomy" id="300266"/>
    <lineage>
        <taxon>Bacteria</taxon>
        <taxon>Pseudomonadati</taxon>
        <taxon>Pseudomonadota</taxon>
        <taxon>Betaproteobacteria</taxon>
        <taxon>Neisseriales</taxon>
        <taxon>Chitinibacteraceae</taxon>
        <taxon>Silvimonas</taxon>
    </lineage>
</organism>
<dbReference type="Proteomes" id="UP000543030">
    <property type="component" value="Unassembled WGS sequence"/>
</dbReference>